<keyword evidence="2" id="KW-1185">Reference proteome</keyword>
<dbReference type="EMBL" id="CAJPEV010002227">
    <property type="protein sequence ID" value="CAG0896180.1"/>
    <property type="molecule type" value="Genomic_DNA"/>
</dbReference>
<accession>A0A7R9A895</accession>
<protein>
    <submittedName>
        <fullName evidence="1">Uncharacterized protein</fullName>
    </submittedName>
</protein>
<evidence type="ECO:0000313" key="2">
    <source>
        <dbReference type="Proteomes" id="UP000677054"/>
    </source>
</evidence>
<sequence>MSQTSEHSMELVRRKRVKVAPKVRKRPRVAQQGKSNALDTTFKHRAFPGNVQDFMHMAVILDVILESSSHHSSNKNPLRVAQLPCLKDTCSVDHHFIDDATSSFAASQVAHNPFPLVYQSTCSITKVENRDRTQVPGTFLMHGQWCSEGGLGLEPSLVQAPPTLVGMRPPHPDKKHVVLWQDHKEQRSKGRKKQFLVHLLKLVLLMHNPRRWQVAGCASKRCANHTRMADAYGYLLFLGITWKPQ</sequence>
<dbReference type="AlphaFoldDB" id="A0A7R9A895"/>
<dbReference type="EMBL" id="LR901744">
    <property type="protein sequence ID" value="CAD7249306.1"/>
    <property type="molecule type" value="Genomic_DNA"/>
</dbReference>
<dbReference type="Proteomes" id="UP000677054">
    <property type="component" value="Unassembled WGS sequence"/>
</dbReference>
<organism evidence="1">
    <name type="scientific">Darwinula stevensoni</name>
    <dbReference type="NCBI Taxonomy" id="69355"/>
    <lineage>
        <taxon>Eukaryota</taxon>
        <taxon>Metazoa</taxon>
        <taxon>Ecdysozoa</taxon>
        <taxon>Arthropoda</taxon>
        <taxon>Crustacea</taxon>
        <taxon>Oligostraca</taxon>
        <taxon>Ostracoda</taxon>
        <taxon>Podocopa</taxon>
        <taxon>Podocopida</taxon>
        <taxon>Darwinulocopina</taxon>
        <taxon>Darwinuloidea</taxon>
        <taxon>Darwinulidae</taxon>
        <taxon>Darwinula</taxon>
    </lineage>
</organism>
<name>A0A7R9A895_9CRUS</name>
<evidence type="ECO:0000313" key="1">
    <source>
        <dbReference type="EMBL" id="CAD7249306.1"/>
    </source>
</evidence>
<feature type="non-terminal residue" evidence="1">
    <location>
        <position position="1"/>
    </location>
</feature>
<reference evidence="1" key="1">
    <citation type="submission" date="2020-11" db="EMBL/GenBank/DDBJ databases">
        <authorList>
            <person name="Tran Van P."/>
        </authorList>
    </citation>
    <scope>NUCLEOTIDE SEQUENCE</scope>
</reference>
<gene>
    <name evidence="1" type="ORF">DSTB1V02_LOCUS9104</name>
</gene>
<proteinExistence type="predicted"/>